<dbReference type="GO" id="GO:0005829">
    <property type="term" value="C:cytosol"/>
    <property type="evidence" value="ECO:0007669"/>
    <property type="project" value="TreeGrafter"/>
</dbReference>
<keyword evidence="4 19" id="KW-0820">tRNA-binding</keyword>
<sequence length="391" mass="43522">MKEIILLKEGEIALKGLNRGTFEDILVKNVRHRIGSLGKFEFKRAQSTIYVRPLDEEIDLDEVCQRVGKVFGISAYARAAVVSKDFALIRDKAIKYLAEDLSAAATFKVEAKRSDKHFPMKSPEITRELGGALLEAFPHLKVDVHNPDVTVLVEIREVAAYVYANKFPGAGGIPVGSSGKAMLLVSGGIDSPVAGYMMAKRGLQLHAVHFVSPPYTSDRARQKVETLCEEMAHYCGDITFHCVPFTEIQEALKEHCPEELFTILMRRLMMKIAQRLCAQQDIHALITGESVGQVASQTLGAIACTDAVCEMPVFRPVIGMDKNEIIEIARRIGTFETSILPYEDCCTVFTPRHPRTRPKLEFVEQAEAGFDFEPLIQKAVENTELKVIKLN</sequence>
<dbReference type="InterPro" id="IPR020536">
    <property type="entry name" value="ThiI_AANH"/>
</dbReference>
<dbReference type="GO" id="GO:0005524">
    <property type="term" value="F:ATP binding"/>
    <property type="evidence" value="ECO:0007669"/>
    <property type="project" value="UniProtKB-UniRule"/>
</dbReference>
<comment type="caution">
    <text evidence="21">The sequence shown here is derived from an EMBL/GenBank/DDBJ whole genome shotgun (WGS) entry which is preliminary data.</text>
</comment>
<dbReference type="GO" id="GO:0009228">
    <property type="term" value="P:thiamine biosynthetic process"/>
    <property type="evidence" value="ECO:0007669"/>
    <property type="project" value="UniProtKB-KW"/>
</dbReference>
<dbReference type="InterPro" id="IPR014729">
    <property type="entry name" value="Rossmann-like_a/b/a_fold"/>
</dbReference>
<evidence type="ECO:0000256" key="16">
    <source>
        <dbReference type="ARBA" id="ARBA00075337"/>
    </source>
</evidence>
<dbReference type="SMART" id="SM00981">
    <property type="entry name" value="THUMP"/>
    <property type="match status" value="1"/>
</dbReference>
<dbReference type="Gene3D" id="3.40.50.620">
    <property type="entry name" value="HUPs"/>
    <property type="match status" value="1"/>
</dbReference>
<comment type="catalytic activity">
    <reaction evidence="10 19">
        <text>[ThiI sulfur-carrier protein]-S-sulfanyl-L-cysteine + a uridine in tRNA + 2 reduced [2Fe-2S]-[ferredoxin] + ATP + H(+) = [ThiI sulfur-carrier protein]-L-cysteine + a 4-thiouridine in tRNA + 2 oxidized [2Fe-2S]-[ferredoxin] + AMP + diphosphate</text>
        <dbReference type="Rhea" id="RHEA:24176"/>
        <dbReference type="Rhea" id="RHEA-COMP:10000"/>
        <dbReference type="Rhea" id="RHEA-COMP:10001"/>
        <dbReference type="Rhea" id="RHEA-COMP:13337"/>
        <dbReference type="Rhea" id="RHEA-COMP:13338"/>
        <dbReference type="Rhea" id="RHEA-COMP:13339"/>
        <dbReference type="Rhea" id="RHEA-COMP:13340"/>
        <dbReference type="ChEBI" id="CHEBI:15378"/>
        <dbReference type="ChEBI" id="CHEBI:29950"/>
        <dbReference type="ChEBI" id="CHEBI:30616"/>
        <dbReference type="ChEBI" id="CHEBI:33019"/>
        <dbReference type="ChEBI" id="CHEBI:33737"/>
        <dbReference type="ChEBI" id="CHEBI:33738"/>
        <dbReference type="ChEBI" id="CHEBI:61963"/>
        <dbReference type="ChEBI" id="CHEBI:65315"/>
        <dbReference type="ChEBI" id="CHEBI:136798"/>
        <dbReference type="ChEBI" id="CHEBI:456215"/>
        <dbReference type="EC" id="2.8.1.4"/>
    </reaction>
</comment>
<dbReference type="NCBIfam" id="TIGR00342">
    <property type="entry name" value="tRNA uracil 4-sulfurtransferase ThiI"/>
    <property type="match status" value="1"/>
</dbReference>
<evidence type="ECO:0000256" key="12">
    <source>
        <dbReference type="ARBA" id="ARBA00058382"/>
    </source>
</evidence>
<dbReference type="CDD" id="cd01712">
    <property type="entry name" value="PPase_ThiI"/>
    <property type="match status" value="1"/>
</dbReference>
<keyword evidence="9 19" id="KW-0784">Thiamine biosynthesis</keyword>
<protein>
    <recommendedName>
        <fullName evidence="15 19">Probable tRNA sulfurtransferase</fullName>
        <ecNumber evidence="14 19">2.8.1.4</ecNumber>
    </recommendedName>
    <alternativeName>
        <fullName evidence="16 19">Sulfur carrier protein ThiS sulfurtransferase</fullName>
    </alternativeName>
    <alternativeName>
        <fullName evidence="17 19">Thiamine biosynthesis protein ThiI</fullName>
    </alternativeName>
    <alternativeName>
        <fullName evidence="18 19">tRNA 4-thiouridine synthase</fullName>
    </alternativeName>
</protein>
<dbReference type="GO" id="GO:0009229">
    <property type="term" value="P:thiamine diphosphate biosynthetic process"/>
    <property type="evidence" value="ECO:0007669"/>
    <property type="project" value="UniProtKB-UniRule"/>
</dbReference>
<evidence type="ECO:0000256" key="11">
    <source>
        <dbReference type="ARBA" id="ARBA00052330"/>
    </source>
</evidence>
<feature type="binding site" evidence="19">
    <location>
        <begin position="209"/>
        <end position="210"/>
    </location>
    <ligand>
        <name>ATP</name>
        <dbReference type="ChEBI" id="CHEBI:30616"/>
    </ligand>
</feature>
<keyword evidence="6 19" id="KW-0547">Nucleotide-binding</keyword>
<comment type="subcellular location">
    <subcellularLocation>
        <location evidence="1 19">Cytoplasm</location>
    </subcellularLocation>
</comment>
<comment type="function">
    <text evidence="12 19">Catalyzes the ATP-dependent transfer of a sulfur to tRNA to produce 4-thiouridine in position 8 of tRNAs, which functions as a near-UV photosensor. Also catalyzes the transfer of sulfur to the sulfur carrier protein ThiS, forming ThiS-thiocarboxylate. This is a step in the synthesis of thiazole, in the thiamine biosynthesis pathway. The sulfur is donated as persulfide by IscS.</text>
</comment>
<evidence type="ECO:0000256" key="3">
    <source>
        <dbReference type="ARBA" id="ARBA00022490"/>
    </source>
</evidence>
<evidence type="ECO:0000256" key="5">
    <source>
        <dbReference type="ARBA" id="ARBA00022679"/>
    </source>
</evidence>
<dbReference type="UniPathway" id="UPA00060"/>
<feature type="binding site" evidence="19">
    <location>
        <begin position="184"/>
        <end position="185"/>
    </location>
    <ligand>
        <name>ATP</name>
        <dbReference type="ChEBI" id="CHEBI:30616"/>
    </ligand>
</feature>
<dbReference type="SUPFAM" id="SSF143437">
    <property type="entry name" value="THUMP domain-like"/>
    <property type="match status" value="1"/>
</dbReference>
<dbReference type="PROSITE" id="PS51165">
    <property type="entry name" value="THUMP"/>
    <property type="match status" value="1"/>
</dbReference>
<accession>C0EB23</accession>
<evidence type="ECO:0000256" key="10">
    <source>
        <dbReference type="ARBA" id="ARBA00050570"/>
    </source>
</evidence>
<keyword evidence="3 19" id="KW-0963">Cytoplasm</keyword>
<dbReference type="GO" id="GO:0000049">
    <property type="term" value="F:tRNA binding"/>
    <property type="evidence" value="ECO:0007669"/>
    <property type="project" value="UniProtKB-UniRule"/>
</dbReference>
<name>C0EB23_9FIRM</name>
<evidence type="ECO:0000256" key="4">
    <source>
        <dbReference type="ARBA" id="ARBA00022555"/>
    </source>
</evidence>
<dbReference type="STRING" id="537013.CLOSTMETH_01040"/>
<feature type="binding site" evidence="19">
    <location>
        <position position="288"/>
    </location>
    <ligand>
        <name>ATP</name>
        <dbReference type="ChEBI" id="CHEBI:30616"/>
    </ligand>
</feature>
<evidence type="ECO:0000313" key="22">
    <source>
        <dbReference type="Proteomes" id="UP000003340"/>
    </source>
</evidence>
<dbReference type="CDD" id="cd11716">
    <property type="entry name" value="THUMP_ThiI"/>
    <property type="match status" value="1"/>
</dbReference>
<dbReference type="Gene3D" id="3.30.2130.30">
    <property type="match status" value="1"/>
</dbReference>
<evidence type="ECO:0000256" key="18">
    <source>
        <dbReference type="ARBA" id="ARBA00080570"/>
    </source>
</evidence>
<evidence type="ECO:0000259" key="20">
    <source>
        <dbReference type="PROSITE" id="PS51165"/>
    </source>
</evidence>
<keyword evidence="5 19" id="KW-0808">Transferase</keyword>
<proteinExistence type="inferred from homology"/>
<reference evidence="21 22" key="2">
    <citation type="submission" date="2009-02" db="EMBL/GenBank/DDBJ databases">
        <title>Draft genome sequence of Clostridium methylpentosum (DSM 5476).</title>
        <authorList>
            <person name="Sudarsanam P."/>
            <person name="Ley R."/>
            <person name="Guruge J."/>
            <person name="Turnbaugh P.J."/>
            <person name="Mahowald M."/>
            <person name="Liep D."/>
            <person name="Gordon J."/>
        </authorList>
    </citation>
    <scope>NUCLEOTIDE SEQUENCE [LARGE SCALE GENOMIC DNA]</scope>
    <source>
        <strain evidence="21 22">DSM 5476</strain>
    </source>
</reference>
<feature type="binding site" evidence="19">
    <location>
        <position position="297"/>
    </location>
    <ligand>
        <name>ATP</name>
        <dbReference type="ChEBI" id="CHEBI:30616"/>
    </ligand>
</feature>
<evidence type="ECO:0000256" key="8">
    <source>
        <dbReference type="ARBA" id="ARBA00022884"/>
    </source>
</evidence>
<feature type="domain" description="THUMP" evidence="20">
    <location>
        <begin position="61"/>
        <end position="166"/>
    </location>
</feature>
<dbReference type="GO" id="GO:0052837">
    <property type="term" value="P:thiazole biosynthetic process"/>
    <property type="evidence" value="ECO:0007669"/>
    <property type="project" value="TreeGrafter"/>
</dbReference>
<evidence type="ECO:0000256" key="15">
    <source>
        <dbReference type="ARBA" id="ARBA00071867"/>
    </source>
</evidence>
<evidence type="ECO:0000313" key="21">
    <source>
        <dbReference type="EMBL" id="EEG31337.1"/>
    </source>
</evidence>
<evidence type="ECO:0000256" key="13">
    <source>
        <dbReference type="ARBA" id="ARBA00061472"/>
    </source>
</evidence>
<dbReference type="GO" id="GO:0002937">
    <property type="term" value="P:tRNA 4-thiouridine biosynthesis"/>
    <property type="evidence" value="ECO:0007669"/>
    <property type="project" value="TreeGrafter"/>
</dbReference>
<dbReference type="eggNOG" id="COG0301">
    <property type="taxonomic scope" value="Bacteria"/>
</dbReference>
<evidence type="ECO:0000256" key="17">
    <source>
        <dbReference type="ARBA" id="ARBA00077849"/>
    </source>
</evidence>
<gene>
    <name evidence="19 21" type="primary">thiI</name>
    <name evidence="21" type="ORF">CLOSTMETH_01040</name>
</gene>
<evidence type="ECO:0000256" key="7">
    <source>
        <dbReference type="ARBA" id="ARBA00022840"/>
    </source>
</evidence>
<dbReference type="InterPro" id="IPR050102">
    <property type="entry name" value="tRNA_sulfurtransferase_ThiI"/>
</dbReference>
<feature type="binding site" evidence="19">
    <location>
        <position position="266"/>
    </location>
    <ligand>
        <name>ATP</name>
        <dbReference type="ChEBI" id="CHEBI:30616"/>
    </ligand>
</feature>
<dbReference type="GO" id="GO:0004810">
    <property type="term" value="F:CCA tRNA nucleotidyltransferase activity"/>
    <property type="evidence" value="ECO:0007669"/>
    <property type="project" value="InterPro"/>
</dbReference>
<dbReference type="FunFam" id="3.40.50.620:FF:000053">
    <property type="entry name" value="Probable tRNA sulfurtransferase"/>
    <property type="match status" value="1"/>
</dbReference>
<dbReference type="EC" id="2.8.1.4" evidence="14 19"/>
<evidence type="ECO:0000256" key="9">
    <source>
        <dbReference type="ARBA" id="ARBA00022977"/>
    </source>
</evidence>
<dbReference type="Proteomes" id="UP000003340">
    <property type="component" value="Unassembled WGS sequence"/>
</dbReference>
<evidence type="ECO:0000256" key="14">
    <source>
        <dbReference type="ARBA" id="ARBA00066827"/>
    </source>
</evidence>
<dbReference type="EMBL" id="ACEC01000039">
    <property type="protein sequence ID" value="EEG31337.1"/>
    <property type="molecule type" value="Genomic_DNA"/>
</dbReference>
<comment type="catalytic activity">
    <reaction evidence="11 19">
        <text>[ThiS sulfur-carrier protein]-C-terminal Gly-Gly-AMP + S-sulfanyl-L-cysteinyl-[cysteine desulfurase] + AH2 = [ThiS sulfur-carrier protein]-C-terminal-Gly-aminoethanethioate + L-cysteinyl-[cysteine desulfurase] + A + AMP + 2 H(+)</text>
        <dbReference type="Rhea" id="RHEA:43340"/>
        <dbReference type="Rhea" id="RHEA-COMP:12157"/>
        <dbReference type="Rhea" id="RHEA-COMP:12158"/>
        <dbReference type="Rhea" id="RHEA-COMP:12910"/>
        <dbReference type="Rhea" id="RHEA-COMP:19908"/>
        <dbReference type="ChEBI" id="CHEBI:13193"/>
        <dbReference type="ChEBI" id="CHEBI:15378"/>
        <dbReference type="ChEBI" id="CHEBI:17499"/>
        <dbReference type="ChEBI" id="CHEBI:29950"/>
        <dbReference type="ChEBI" id="CHEBI:61963"/>
        <dbReference type="ChEBI" id="CHEBI:90618"/>
        <dbReference type="ChEBI" id="CHEBI:232372"/>
        <dbReference type="ChEBI" id="CHEBI:456215"/>
    </reaction>
</comment>
<dbReference type="Pfam" id="PF22025">
    <property type="entry name" value="ThiI_fer"/>
    <property type="match status" value="1"/>
</dbReference>
<dbReference type="AlphaFoldDB" id="C0EB23"/>
<dbReference type="InterPro" id="IPR004114">
    <property type="entry name" value="THUMP_dom"/>
</dbReference>
<evidence type="ECO:0000256" key="6">
    <source>
        <dbReference type="ARBA" id="ARBA00022741"/>
    </source>
</evidence>
<keyword evidence="7 19" id="KW-0067">ATP-binding</keyword>
<dbReference type="SUPFAM" id="SSF52402">
    <property type="entry name" value="Adenine nucleotide alpha hydrolases-like"/>
    <property type="match status" value="1"/>
</dbReference>
<comment type="similarity">
    <text evidence="13 19">Belongs to the ThiI family.</text>
</comment>
<evidence type="ECO:0000256" key="2">
    <source>
        <dbReference type="ARBA" id="ARBA00004948"/>
    </source>
</evidence>
<dbReference type="InterPro" id="IPR049961">
    <property type="entry name" value="ThiI_N"/>
</dbReference>
<dbReference type="PANTHER" id="PTHR43209:SF1">
    <property type="entry name" value="TRNA SULFURTRANSFERASE"/>
    <property type="match status" value="1"/>
</dbReference>
<organism evidence="21 22">
    <name type="scientific">[Clostridium] methylpentosum DSM 5476</name>
    <dbReference type="NCBI Taxonomy" id="537013"/>
    <lineage>
        <taxon>Bacteria</taxon>
        <taxon>Bacillati</taxon>
        <taxon>Bacillota</taxon>
        <taxon>Clostridia</taxon>
        <taxon>Eubacteriales</taxon>
        <taxon>Oscillospiraceae</taxon>
        <taxon>Oscillospiraceae incertae sedis</taxon>
    </lineage>
</organism>
<evidence type="ECO:0000256" key="19">
    <source>
        <dbReference type="HAMAP-Rule" id="MF_00021"/>
    </source>
</evidence>
<comment type="pathway">
    <text evidence="2 19">Cofactor biosynthesis; thiamine diphosphate biosynthesis.</text>
</comment>
<dbReference type="InterPro" id="IPR049962">
    <property type="entry name" value="THUMP_ThiI"/>
</dbReference>
<dbReference type="Pfam" id="PF02926">
    <property type="entry name" value="THUMP"/>
    <property type="match status" value="1"/>
</dbReference>
<keyword evidence="22" id="KW-1185">Reference proteome</keyword>
<dbReference type="HOGENOM" id="CLU_037952_4_0_9"/>
<evidence type="ECO:0000256" key="1">
    <source>
        <dbReference type="ARBA" id="ARBA00004496"/>
    </source>
</evidence>
<dbReference type="GO" id="GO:0140741">
    <property type="term" value="F:tRNA-uracil-4 sulfurtransferase activity"/>
    <property type="evidence" value="ECO:0007669"/>
    <property type="project" value="UniProtKB-EC"/>
</dbReference>
<keyword evidence="8 19" id="KW-0694">RNA-binding</keyword>
<dbReference type="InterPro" id="IPR003720">
    <property type="entry name" value="tRNA_STrfase"/>
</dbReference>
<reference evidence="21 22" key="1">
    <citation type="submission" date="2009-01" db="EMBL/GenBank/DDBJ databases">
        <authorList>
            <person name="Fulton L."/>
            <person name="Clifton S."/>
            <person name="Fulton B."/>
            <person name="Xu J."/>
            <person name="Minx P."/>
            <person name="Pepin K.H."/>
            <person name="Johnson M."/>
            <person name="Bhonagiri V."/>
            <person name="Nash W.E."/>
            <person name="Mardis E.R."/>
            <person name="Wilson R.K."/>
        </authorList>
    </citation>
    <scope>NUCLEOTIDE SEQUENCE [LARGE SCALE GENOMIC DNA]</scope>
    <source>
        <strain evidence="21 22">DSM 5476</strain>
    </source>
</reference>
<dbReference type="Pfam" id="PF02568">
    <property type="entry name" value="ThiI"/>
    <property type="match status" value="1"/>
</dbReference>
<dbReference type="HAMAP" id="MF_00021">
    <property type="entry name" value="ThiI"/>
    <property type="match status" value="1"/>
</dbReference>
<dbReference type="PANTHER" id="PTHR43209">
    <property type="entry name" value="TRNA SULFURTRANSFERASE"/>
    <property type="match status" value="1"/>
</dbReference>
<dbReference type="InterPro" id="IPR054173">
    <property type="entry name" value="ThiI_fer"/>
</dbReference>